<feature type="domain" description="ABC transporter" evidence="3">
    <location>
        <begin position="9"/>
        <end position="248"/>
    </location>
</feature>
<dbReference type="PROSITE" id="PS00211">
    <property type="entry name" value="ABC_TRANSPORTER_1"/>
    <property type="match status" value="1"/>
</dbReference>
<dbReference type="InterPro" id="IPR017871">
    <property type="entry name" value="ABC_transporter-like_CS"/>
</dbReference>
<dbReference type="InterPro" id="IPR003593">
    <property type="entry name" value="AAA+_ATPase"/>
</dbReference>
<evidence type="ECO:0000313" key="4">
    <source>
        <dbReference type="EMBL" id="MFC5531477.1"/>
    </source>
</evidence>
<dbReference type="PANTHER" id="PTHR43158:SF10">
    <property type="entry name" value="ABC TRANSPORTER ATP-BINDING PROTEIN YTRB"/>
    <property type="match status" value="1"/>
</dbReference>
<dbReference type="Pfam" id="PF00005">
    <property type="entry name" value="ABC_tran"/>
    <property type="match status" value="1"/>
</dbReference>
<dbReference type="InterPro" id="IPR027417">
    <property type="entry name" value="P-loop_NTPase"/>
</dbReference>
<dbReference type="PROSITE" id="PS50893">
    <property type="entry name" value="ABC_TRANSPORTER_2"/>
    <property type="match status" value="1"/>
</dbReference>
<evidence type="ECO:0000259" key="3">
    <source>
        <dbReference type="PROSITE" id="PS50893"/>
    </source>
</evidence>
<dbReference type="GO" id="GO:0005524">
    <property type="term" value="F:ATP binding"/>
    <property type="evidence" value="ECO:0007669"/>
    <property type="project" value="UniProtKB-KW"/>
</dbReference>
<accession>A0ABW0R6M9</accession>
<dbReference type="EMBL" id="JBHSNC010000054">
    <property type="protein sequence ID" value="MFC5531477.1"/>
    <property type="molecule type" value="Genomic_DNA"/>
</dbReference>
<evidence type="ECO:0000256" key="2">
    <source>
        <dbReference type="ARBA" id="ARBA00022840"/>
    </source>
</evidence>
<protein>
    <submittedName>
        <fullName evidence="4">ABC transporter ATP-binding protein</fullName>
    </submittedName>
</protein>
<gene>
    <name evidence="4" type="ORF">ACFPQ4_18820</name>
</gene>
<dbReference type="SMART" id="SM00382">
    <property type="entry name" value="AAA"/>
    <property type="match status" value="1"/>
</dbReference>
<comment type="caution">
    <text evidence="4">The sequence shown here is derived from an EMBL/GenBank/DDBJ whole genome shotgun (WGS) entry which is preliminary data.</text>
</comment>
<evidence type="ECO:0000313" key="5">
    <source>
        <dbReference type="Proteomes" id="UP001596108"/>
    </source>
</evidence>
<name>A0ABW0R6M9_9BACL</name>
<keyword evidence="2 4" id="KW-0067">ATP-binding</keyword>
<keyword evidence="1" id="KW-0547">Nucleotide-binding</keyword>
<sequence>MTAMHSEALKTANDTATEAAIACRGVRIAGERFTLGPLHCDIPQGFVTAIVGTNGSGKSTLMRMLLGMEPIQAGEASVMGVRIIPGGDERYKSRIGFLAELPNVYENPMTADEKAKFASCWYPTWDWERYRRLMRQFECEGDVKLSKLSKGMRRKAELSITLAHDPELLLLDEPSSGLDPFAWRKMLDELQRYMEAGNRTLLIASHVTEEVRRLADYILFLDRGRFLGMYEKDRLFDSWRVVMVQQSGGGSEIESALRRTPGLQGIAEAGPGVYRLEIDEPDQGEHYVRSKGYQVLGIQRMELEDILSCLIRKEETRR</sequence>
<dbReference type="PANTHER" id="PTHR43158">
    <property type="entry name" value="SKFA PEPTIDE EXPORT ATP-BINDING PROTEIN SKFE"/>
    <property type="match status" value="1"/>
</dbReference>
<dbReference type="Proteomes" id="UP001596108">
    <property type="component" value="Unassembled WGS sequence"/>
</dbReference>
<dbReference type="InterPro" id="IPR003439">
    <property type="entry name" value="ABC_transporter-like_ATP-bd"/>
</dbReference>
<dbReference type="CDD" id="cd03230">
    <property type="entry name" value="ABC_DR_subfamily_A"/>
    <property type="match status" value="1"/>
</dbReference>
<proteinExistence type="predicted"/>
<keyword evidence="5" id="KW-1185">Reference proteome</keyword>
<dbReference type="SUPFAM" id="SSF52540">
    <property type="entry name" value="P-loop containing nucleoside triphosphate hydrolases"/>
    <property type="match status" value="1"/>
</dbReference>
<reference evidence="5" key="1">
    <citation type="journal article" date="2019" name="Int. J. Syst. Evol. Microbiol.">
        <title>The Global Catalogue of Microorganisms (GCM) 10K type strain sequencing project: providing services to taxonomists for standard genome sequencing and annotation.</title>
        <authorList>
            <consortium name="The Broad Institute Genomics Platform"/>
            <consortium name="The Broad Institute Genome Sequencing Center for Infectious Disease"/>
            <person name="Wu L."/>
            <person name="Ma J."/>
        </authorList>
    </citation>
    <scope>NUCLEOTIDE SEQUENCE [LARGE SCALE GENOMIC DNA]</scope>
    <source>
        <strain evidence="5">CGMCC 1.18578</strain>
    </source>
</reference>
<evidence type="ECO:0000256" key="1">
    <source>
        <dbReference type="ARBA" id="ARBA00022741"/>
    </source>
</evidence>
<dbReference type="Gene3D" id="3.40.50.300">
    <property type="entry name" value="P-loop containing nucleotide triphosphate hydrolases"/>
    <property type="match status" value="1"/>
</dbReference>
<dbReference type="RefSeq" id="WP_378113439.1">
    <property type="nucleotide sequence ID" value="NZ_JBHSNC010000054.1"/>
</dbReference>
<organism evidence="4 5">
    <name type="scientific">Cohnella yongneupensis</name>
    <dbReference type="NCBI Taxonomy" id="425006"/>
    <lineage>
        <taxon>Bacteria</taxon>
        <taxon>Bacillati</taxon>
        <taxon>Bacillota</taxon>
        <taxon>Bacilli</taxon>
        <taxon>Bacillales</taxon>
        <taxon>Paenibacillaceae</taxon>
        <taxon>Cohnella</taxon>
    </lineage>
</organism>